<dbReference type="PATRIC" id="fig|1423802.4.peg.163"/>
<dbReference type="EMBL" id="AYZR01000008">
    <property type="protein sequence ID" value="KRM93449.1"/>
    <property type="molecule type" value="Genomic_DNA"/>
</dbReference>
<accession>A0A0R2CZD2</accession>
<dbReference type="PANTHER" id="PTHR30580">
    <property type="entry name" value="PRIMOSOMAL PROTEIN N"/>
    <property type="match status" value="1"/>
</dbReference>
<dbReference type="PANTHER" id="PTHR30580:SF1">
    <property type="entry name" value="COMF OPERON PROTEIN 1"/>
    <property type="match status" value="1"/>
</dbReference>
<dbReference type="InterPro" id="IPR027417">
    <property type="entry name" value="P-loop_NTPase"/>
</dbReference>
<sequence>MGRLTSTDKLVTVSEPNQFEYNGNCQWQGTLTADQQNYAKQVIASIDQRTNRLLWAVTGAGKTEMLFAGLEHAFRQQLRVAVVSPRIDVILELAPRLRTAFPDVTSCLLYGKTTEKYQYTQLVIATVHQLLKFYHAFDVLIIDEVDVFPLAGNKHLHYAIQRAKKANSSVIYLTATPDKALKHQVKTRQLEVSYLPRRFHGFPLATITNIKVGNWRTRLAQNKLPRKLLIDIEQRLAKRQPFLLFVPHVADLSLVANVLNLRLRSPIITVYAADPDRINKVQRMRNEETLFLITTTILERGVTFPLIDVLVLGADDNIFSSAALIQIAGRVGRNAKRPTGSVYFYYHKMTNSIRQAQKEIKMMNKKAGFN</sequence>
<dbReference type="SMART" id="SM00487">
    <property type="entry name" value="DEXDc"/>
    <property type="match status" value="1"/>
</dbReference>
<evidence type="ECO:0000313" key="6">
    <source>
        <dbReference type="EMBL" id="KRM93449.1"/>
    </source>
</evidence>
<feature type="domain" description="Helicase ATP-binding" evidence="4">
    <location>
        <begin position="43"/>
        <end position="195"/>
    </location>
</feature>
<dbReference type="GO" id="GO:0005524">
    <property type="term" value="F:ATP binding"/>
    <property type="evidence" value="ECO:0007669"/>
    <property type="project" value="UniProtKB-KW"/>
</dbReference>
<keyword evidence="1" id="KW-0547">Nucleotide-binding</keyword>
<organism evidence="6 7">
    <name type="scientific">Lentilactobacillus senioris DSM 24302 = JCM 17472</name>
    <dbReference type="NCBI Taxonomy" id="1423802"/>
    <lineage>
        <taxon>Bacteria</taxon>
        <taxon>Bacillati</taxon>
        <taxon>Bacillota</taxon>
        <taxon>Bacilli</taxon>
        <taxon>Lactobacillales</taxon>
        <taxon>Lactobacillaceae</taxon>
        <taxon>Lentilactobacillus</taxon>
    </lineage>
</organism>
<evidence type="ECO:0000259" key="5">
    <source>
        <dbReference type="PROSITE" id="PS51194"/>
    </source>
</evidence>
<keyword evidence="6" id="KW-0378">Hydrolase</keyword>
<keyword evidence="7" id="KW-1185">Reference proteome</keyword>
<comment type="caution">
    <text evidence="6">The sequence shown here is derived from an EMBL/GenBank/DDBJ whole genome shotgun (WGS) entry which is preliminary data.</text>
</comment>
<dbReference type="Pfam" id="PF00271">
    <property type="entry name" value="Helicase_C"/>
    <property type="match status" value="1"/>
</dbReference>
<keyword evidence="3" id="KW-0238">DNA-binding</keyword>
<dbReference type="GO" id="GO:0016787">
    <property type="term" value="F:hydrolase activity"/>
    <property type="evidence" value="ECO:0007669"/>
    <property type="project" value="InterPro"/>
</dbReference>
<evidence type="ECO:0000259" key="4">
    <source>
        <dbReference type="PROSITE" id="PS51192"/>
    </source>
</evidence>
<evidence type="ECO:0000256" key="2">
    <source>
        <dbReference type="ARBA" id="ARBA00022840"/>
    </source>
</evidence>
<dbReference type="PROSITE" id="PS51194">
    <property type="entry name" value="HELICASE_CTER"/>
    <property type="match status" value="1"/>
</dbReference>
<dbReference type="SUPFAM" id="SSF52540">
    <property type="entry name" value="P-loop containing nucleoside triphosphate hydrolases"/>
    <property type="match status" value="1"/>
</dbReference>
<evidence type="ECO:0000313" key="7">
    <source>
        <dbReference type="Proteomes" id="UP000051256"/>
    </source>
</evidence>
<dbReference type="CDD" id="cd18785">
    <property type="entry name" value="SF2_C"/>
    <property type="match status" value="1"/>
</dbReference>
<keyword evidence="2" id="KW-0067">ATP-binding</keyword>
<keyword evidence="6" id="KW-0347">Helicase</keyword>
<name>A0A0R2CZD2_9LACO</name>
<dbReference type="STRING" id="1423802.FC56_GL000161"/>
<dbReference type="Proteomes" id="UP000051256">
    <property type="component" value="Unassembled WGS sequence"/>
</dbReference>
<dbReference type="SMART" id="SM00490">
    <property type="entry name" value="HELICc"/>
    <property type="match status" value="1"/>
</dbReference>
<dbReference type="PROSITE" id="PS51192">
    <property type="entry name" value="HELICASE_ATP_BIND_1"/>
    <property type="match status" value="1"/>
</dbReference>
<gene>
    <name evidence="6" type="ORF">FC56_GL000161</name>
</gene>
<evidence type="ECO:0000256" key="3">
    <source>
        <dbReference type="ARBA" id="ARBA00023125"/>
    </source>
</evidence>
<dbReference type="GO" id="GO:0006302">
    <property type="term" value="P:double-strand break repair"/>
    <property type="evidence" value="ECO:0007669"/>
    <property type="project" value="TreeGrafter"/>
</dbReference>
<dbReference type="GO" id="GO:0006310">
    <property type="term" value="P:DNA recombination"/>
    <property type="evidence" value="ECO:0007669"/>
    <property type="project" value="TreeGrafter"/>
</dbReference>
<dbReference type="GO" id="GO:0006270">
    <property type="term" value="P:DNA replication initiation"/>
    <property type="evidence" value="ECO:0007669"/>
    <property type="project" value="TreeGrafter"/>
</dbReference>
<protein>
    <submittedName>
        <fullName evidence="6">ATP-dependent DNA helicase translocase</fullName>
    </submittedName>
</protein>
<feature type="domain" description="Helicase C-terminal" evidence="5">
    <location>
        <begin position="231"/>
        <end position="370"/>
    </location>
</feature>
<dbReference type="AlphaFoldDB" id="A0A0R2CZD2"/>
<dbReference type="GO" id="GO:0043138">
    <property type="term" value="F:3'-5' DNA helicase activity"/>
    <property type="evidence" value="ECO:0007669"/>
    <property type="project" value="TreeGrafter"/>
</dbReference>
<dbReference type="InterPro" id="IPR014001">
    <property type="entry name" value="Helicase_ATP-bd"/>
</dbReference>
<evidence type="ECO:0000256" key="1">
    <source>
        <dbReference type="ARBA" id="ARBA00022741"/>
    </source>
</evidence>
<dbReference type="InterPro" id="IPR001650">
    <property type="entry name" value="Helicase_C-like"/>
</dbReference>
<dbReference type="GO" id="GO:0003677">
    <property type="term" value="F:DNA binding"/>
    <property type="evidence" value="ECO:0007669"/>
    <property type="project" value="UniProtKB-KW"/>
</dbReference>
<dbReference type="Pfam" id="PF04851">
    <property type="entry name" value="ResIII"/>
    <property type="match status" value="1"/>
</dbReference>
<reference evidence="6 7" key="1">
    <citation type="journal article" date="2015" name="Genome Announc.">
        <title>Expanding the biotechnology potential of lactobacilli through comparative genomics of 213 strains and associated genera.</title>
        <authorList>
            <person name="Sun Z."/>
            <person name="Harris H.M."/>
            <person name="McCann A."/>
            <person name="Guo C."/>
            <person name="Argimon S."/>
            <person name="Zhang W."/>
            <person name="Yang X."/>
            <person name="Jeffery I.B."/>
            <person name="Cooney J.C."/>
            <person name="Kagawa T.F."/>
            <person name="Liu W."/>
            <person name="Song Y."/>
            <person name="Salvetti E."/>
            <person name="Wrobel A."/>
            <person name="Rasinkangas P."/>
            <person name="Parkhill J."/>
            <person name="Rea M.C."/>
            <person name="O'Sullivan O."/>
            <person name="Ritari J."/>
            <person name="Douillard F.P."/>
            <person name="Paul Ross R."/>
            <person name="Yang R."/>
            <person name="Briner A.E."/>
            <person name="Felis G.E."/>
            <person name="de Vos W.M."/>
            <person name="Barrangou R."/>
            <person name="Klaenhammer T.R."/>
            <person name="Caufield P.W."/>
            <person name="Cui Y."/>
            <person name="Zhang H."/>
            <person name="O'Toole P.W."/>
        </authorList>
    </citation>
    <scope>NUCLEOTIDE SEQUENCE [LARGE SCALE GENOMIC DNA]</scope>
    <source>
        <strain evidence="6 7">DSM 24302</strain>
    </source>
</reference>
<proteinExistence type="predicted"/>
<dbReference type="InterPro" id="IPR006935">
    <property type="entry name" value="Helicase/UvrB_N"/>
</dbReference>
<dbReference type="Gene3D" id="3.40.50.300">
    <property type="entry name" value="P-loop containing nucleotide triphosphate hydrolases"/>
    <property type="match status" value="2"/>
</dbReference>